<feature type="transmembrane region" description="Helical" evidence="5">
    <location>
        <begin position="269"/>
        <end position="288"/>
    </location>
</feature>
<dbReference type="GO" id="GO:0016020">
    <property type="term" value="C:membrane"/>
    <property type="evidence" value="ECO:0007669"/>
    <property type="project" value="UniProtKB-SubCell"/>
</dbReference>
<feature type="transmembrane region" description="Helical" evidence="5">
    <location>
        <begin position="144"/>
        <end position="163"/>
    </location>
</feature>
<proteinExistence type="predicted"/>
<feature type="transmembrane region" description="Helical" evidence="5">
    <location>
        <begin position="23"/>
        <end position="43"/>
    </location>
</feature>
<feature type="transmembrane region" description="Helical" evidence="5">
    <location>
        <begin position="294"/>
        <end position="311"/>
    </location>
</feature>
<evidence type="ECO:0000256" key="1">
    <source>
        <dbReference type="ARBA" id="ARBA00004141"/>
    </source>
</evidence>
<feature type="transmembrane region" description="Helical" evidence="5">
    <location>
        <begin position="239"/>
        <end position="262"/>
    </location>
</feature>
<evidence type="ECO:0000256" key="5">
    <source>
        <dbReference type="SAM" id="Phobius"/>
    </source>
</evidence>
<dbReference type="PANTHER" id="PTHR22911">
    <property type="entry name" value="ACYL-MALONYL CONDENSING ENZYME-RELATED"/>
    <property type="match status" value="1"/>
</dbReference>
<feature type="transmembrane region" description="Helical" evidence="5">
    <location>
        <begin position="115"/>
        <end position="135"/>
    </location>
</feature>
<evidence type="ECO:0000313" key="6">
    <source>
        <dbReference type="EMBL" id="CAE0783272.1"/>
    </source>
</evidence>
<dbReference type="SUPFAM" id="SSF103481">
    <property type="entry name" value="Multidrug resistance efflux transporter EmrE"/>
    <property type="match status" value="1"/>
</dbReference>
<feature type="transmembrane region" description="Helical" evidence="5">
    <location>
        <begin position="88"/>
        <end position="109"/>
    </location>
</feature>
<protein>
    <recommendedName>
        <fullName evidence="7">EamA domain-containing protein</fullName>
    </recommendedName>
</protein>
<gene>
    <name evidence="6" type="ORF">PCAR00345_LOCUS35975</name>
</gene>
<evidence type="ECO:0000256" key="4">
    <source>
        <dbReference type="ARBA" id="ARBA00023136"/>
    </source>
</evidence>
<sequence>MGGQEPCRHSIGRLDRSKRPQGLLIALGAVLLITPDAMLVRWASSLGATPWQILFWKQSCTGIINTATGIHLAGGLRATCRGVAAAPAHLLFASLIQMASQLGFNFAFIETSTARAMLFISLNPLWAGLFGRCFLREVLPYRTIIALVVGALSSLVVFVPSLLPSSPDEDSVSIRGDIIALLTGISLAAWITMMRYTLGRRPDAAIDLAAGLGNLLAGLCALGMLLPPGYESLTANLDLSFVIVTGVDILCTAGFFVGFVVVPRYLLGAELALILLLETLLAPFWVFFKFGDVPSVWTMAGGALLILALIVHEMADIRAKRIALSRTPSAPALCGTLEAGHSEGPPTTIAVRIEGAVPPDAPYQRFDSVRSSGKV</sequence>
<name>A0A7S4FAF5_CHRCT</name>
<dbReference type="PANTHER" id="PTHR22911:SF6">
    <property type="entry name" value="SOLUTE CARRIER FAMILY 35 MEMBER G1"/>
    <property type="match status" value="1"/>
</dbReference>
<dbReference type="AlphaFoldDB" id="A0A7S4FAF5"/>
<evidence type="ECO:0008006" key="7">
    <source>
        <dbReference type="Google" id="ProtNLM"/>
    </source>
</evidence>
<accession>A0A7S4FAF5</accession>
<comment type="subcellular location">
    <subcellularLocation>
        <location evidence="1">Membrane</location>
        <topology evidence="1">Multi-pass membrane protein</topology>
    </subcellularLocation>
</comment>
<feature type="transmembrane region" description="Helical" evidence="5">
    <location>
        <begin position="55"/>
        <end position="76"/>
    </location>
</feature>
<keyword evidence="4 5" id="KW-0472">Membrane</keyword>
<dbReference type="EMBL" id="HBIZ01056750">
    <property type="protein sequence ID" value="CAE0783272.1"/>
    <property type="molecule type" value="Transcribed_RNA"/>
</dbReference>
<keyword evidence="2 5" id="KW-0812">Transmembrane</keyword>
<feature type="transmembrane region" description="Helical" evidence="5">
    <location>
        <begin position="205"/>
        <end position="227"/>
    </location>
</feature>
<evidence type="ECO:0000256" key="3">
    <source>
        <dbReference type="ARBA" id="ARBA00022989"/>
    </source>
</evidence>
<keyword evidence="3 5" id="KW-1133">Transmembrane helix</keyword>
<dbReference type="InterPro" id="IPR037185">
    <property type="entry name" value="EmrE-like"/>
</dbReference>
<feature type="transmembrane region" description="Helical" evidence="5">
    <location>
        <begin position="178"/>
        <end position="198"/>
    </location>
</feature>
<evidence type="ECO:0000256" key="2">
    <source>
        <dbReference type="ARBA" id="ARBA00022692"/>
    </source>
</evidence>
<reference evidence="6" key="1">
    <citation type="submission" date="2021-01" db="EMBL/GenBank/DDBJ databases">
        <authorList>
            <person name="Corre E."/>
            <person name="Pelletier E."/>
            <person name="Niang G."/>
            <person name="Scheremetjew M."/>
            <person name="Finn R."/>
            <person name="Kale V."/>
            <person name="Holt S."/>
            <person name="Cochrane G."/>
            <person name="Meng A."/>
            <person name="Brown T."/>
            <person name="Cohen L."/>
        </authorList>
    </citation>
    <scope>NUCLEOTIDE SEQUENCE</scope>
    <source>
        <strain evidence="6">CCMP645</strain>
    </source>
</reference>
<organism evidence="6">
    <name type="scientific">Chrysotila carterae</name>
    <name type="common">Marine alga</name>
    <name type="synonym">Syracosphaera carterae</name>
    <dbReference type="NCBI Taxonomy" id="13221"/>
    <lineage>
        <taxon>Eukaryota</taxon>
        <taxon>Haptista</taxon>
        <taxon>Haptophyta</taxon>
        <taxon>Prymnesiophyceae</taxon>
        <taxon>Isochrysidales</taxon>
        <taxon>Isochrysidaceae</taxon>
        <taxon>Chrysotila</taxon>
    </lineage>
</organism>